<dbReference type="InterPro" id="IPR002491">
    <property type="entry name" value="ABC_transptr_periplasmic_BD"/>
</dbReference>
<evidence type="ECO:0000313" key="8">
    <source>
        <dbReference type="Proteomes" id="UP001299970"/>
    </source>
</evidence>
<name>A0ABS9TD54_9PSEU</name>
<dbReference type="Gene3D" id="3.40.50.1980">
    <property type="entry name" value="Nitrogenase molybdenum iron protein domain"/>
    <property type="match status" value="2"/>
</dbReference>
<evidence type="ECO:0000256" key="3">
    <source>
        <dbReference type="ARBA" id="ARBA00022448"/>
    </source>
</evidence>
<dbReference type="EMBL" id="JAKXMK010000009">
    <property type="protein sequence ID" value="MCH6166470.1"/>
    <property type="molecule type" value="Genomic_DNA"/>
</dbReference>
<evidence type="ECO:0000256" key="1">
    <source>
        <dbReference type="ARBA" id="ARBA00004196"/>
    </source>
</evidence>
<dbReference type="PROSITE" id="PS50983">
    <property type="entry name" value="FE_B12_PBP"/>
    <property type="match status" value="1"/>
</dbReference>
<comment type="similarity">
    <text evidence="2">Belongs to the bacterial solute-binding protein 8 family.</text>
</comment>
<dbReference type="Proteomes" id="UP001299970">
    <property type="component" value="Unassembled WGS sequence"/>
</dbReference>
<dbReference type="PANTHER" id="PTHR30532">
    <property type="entry name" value="IRON III DICITRATE-BINDING PERIPLASMIC PROTEIN"/>
    <property type="match status" value="1"/>
</dbReference>
<dbReference type="Pfam" id="PF01497">
    <property type="entry name" value="Peripla_BP_2"/>
    <property type="match status" value="1"/>
</dbReference>
<dbReference type="InterPro" id="IPR051313">
    <property type="entry name" value="Bact_iron-sidero_bind"/>
</dbReference>
<evidence type="ECO:0000256" key="5">
    <source>
        <dbReference type="SAM" id="SignalP"/>
    </source>
</evidence>
<comment type="subcellular location">
    <subcellularLocation>
        <location evidence="1">Cell envelope</location>
    </subcellularLocation>
</comment>
<sequence>MNSRVLRAAAAVLALVALTAACGGAPAQPAAPSAPAAPGGSATDTFPVAVTGKMGTAVIPAAPQRVVTVGLRDQDFVLALGVQPVGVAEWYPEVAGGIGPWAKEAVGTSAPKVVASIDSVNIEAVAALQPDLIVSIYATSDPSVYDKLSKISPTVTAPADTEDYALSWEQQLTQTGAALGQSAKAAALATDLGGKIAAAKAAHPEFSGQSVIYGGLGGEPGAYTSTDQRGRFMTSLGFTIPAAIDGLATPEEAYFVGISKENYRMFDTDVAVIVGSTADPAEAVAAEPLYGDLANVKEGRAVFLNELNGVWAAALAYDSPLSLPYTLDNFVPALAAAADKNPATVVPTEPLLTAAG</sequence>
<evidence type="ECO:0000256" key="2">
    <source>
        <dbReference type="ARBA" id="ARBA00008814"/>
    </source>
</evidence>
<accession>A0ABS9TD54</accession>
<reference evidence="7 8" key="1">
    <citation type="submission" date="2022-03" db="EMBL/GenBank/DDBJ databases">
        <title>Pseudonocardia alaer sp. nov., a novel actinomycete isolated from reed forest soil.</title>
        <authorList>
            <person name="Wang L."/>
        </authorList>
    </citation>
    <scope>NUCLEOTIDE SEQUENCE [LARGE SCALE GENOMIC DNA]</scope>
    <source>
        <strain evidence="7 8">Y-16303</strain>
    </source>
</reference>
<dbReference type="RefSeq" id="WP_241036500.1">
    <property type="nucleotide sequence ID" value="NZ_BAAAJF010000002.1"/>
</dbReference>
<proteinExistence type="inferred from homology"/>
<organism evidence="7 8">
    <name type="scientific">Pseudonocardia alaniniphila</name>
    <dbReference type="NCBI Taxonomy" id="75291"/>
    <lineage>
        <taxon>Bacteria</taxon>
        <taxon>Bacillati</taxon>
        <taxon>Actinomycetota</taxon>
        <taxon>Actinomycetes</taxon>
        <taxon>Pseudonocardiales</taxon>
        <taxon>Pseudonocardiaceae</taxon>
        <taxon>Pseudonocardia</taxon>
    </lineage>
</organism>
<dbReference type="SUPFAM" id="SSF53807">
    <property type="entry name" value="Helical backbone' metal receptor"/>
    <property type="match status" value="1"/>
</dbReference>
<evidence type="ECO:0000256" key="4">
    <source>
        <dbReference type="ARBA" id="ARBA00022729"/>
    </source>
</evidence>
<protein>
    <submittedName>
        <fullName evidence="7">ABC transporter substrate-binding protein</fullName>
    </submittedName>
</protein>
<evidence type="ECO:0000259" key="6">
    <source>
        <dbReference type="PROSITE" id="PS50983"/>
    </source>
</evidence>
<dbReference type="PROSITE" id="PS51257">
    <property type="entry name" value="PROKAR_LIPOPROTEIN"/>
    <property type="match status" value="1"/>
</dbReference>
<feature type="signal peptide" evidence="5">
    <location>
        <begin position="1"/>
        <end position="27"/>
    </location>
</feature>
<keyword evidence="3" id="KW-0813">Transport</keyword>
<evidence type="ECO:0000313" key="7">
    <source>
        <dbReference type="EMBL" id="MCH6166470.1"/>
    </source>
</evidence>
<feature type="domain" description="Fe/B12 periplasmic-binding" evidence="6">
    <location>
        <begin position="65"/>
        <end position="338"/>
    </location>
</feature>
<dbReference type="PANTHER" id="PTHR30532:SF24">
    <property type="entry name" value="FERRIC ENTEROBACTIN-BINDING PERIPLASMIC PROTEIN FEPB"/>
    <property type="match status" value="1"/>
</dbReference>
<keyword evidence="8" id="KW-1185">Reference proteome</keyword>
<keyword evidence="4 5" id="KW-0732">Signal</keyword>
<comment type="caution">
    <text evidence="7">The sequence shown here is derived from an EMBL/GenBank/DDBJ whole genome shotgun (WGS) entry which is preliminary data.</text>
</comment>
<feature type="chain" id="PRO_5047174621" evidence="5">
    <location>
        <begin position="28"/>
        <end position="356"/>
    </location>
</feature>
<gene>
    <name evidence="7" type="ORF">MMF94_12330</name>
</gene>